<dbReference type="InterPro" id="IPR049453">
    <property type="entry name" value="Memb_transporter_dom"/>
</dbReference>
<evidence type="ECO:0000313" key="11">
    <source>
        <dbReference type="Proteomes" id="UP000540506"/>
    </source>
</evidence>
<proteinExistence type="inferred from homology"/>
<comment type="similarity">
    <text evidence="6">Belongs to the YccS/YhfK family.</text>
</comment>
<feature type="transmembrane region" description="Helical" evidence="7">
    <location>
        <begin position="75"/>
        <end position="93"/>
    </location>
</feature>
<evidence type="ECO:0000256" key="4">
    <source>
        <dbReference type="ARBA" id="ARBA00022989"/>
    </source>
</evidence>
<evidence type="ECO:0000259" key="9">
    <source>
        <dbReference type="Pfam" id="PF13515"/>
    </source>
</evidence>
<evidence type="ECO:0000256" key="1">
    <source>
        <dbReference type="ARBA" id="ARBA00004651"/>
    </source>
</evidence>
<evidence type="ECO:0000256" key="5">
    <source>
        <dbReference type="ARBA" id="ARBA00023136"/>
    </source>
</evidence>
<accession>A0A7W7R3A5</accession>
<feature type="transmembrane region" description="Helical" evidence="7">
    <location>
        <begin position="447"/>
        <end position="474"/>
    </location>
</feature>
<keyword evidence="3 7" id="KW-0812">Transmembrane</keyword>
<protein>
    <submittedName>
        <fullName evidence="10">Putative membrane protein YccC</fullName>
    </submittedName>
</protein>
<organism evidence="10 11">
    <name type="scientific">Kitasatospora kifunensis</name>
    <name type="common">Streptomyces kifunensis</name>
    <dbReference type="NCBI Taxonomy" id="58351"/>
    <lineage>
        <taxon>Bacteria</taxon>
        <taxon>Bacillati</taxon>
        <taxon>Actinomycetota</taxon>
        <taxon>Actinomycetes</taxon>
        <taxon>Kitasatosporales</taxon>
        <taxon>Streptomycetaceae</taxon>
        <taxon>Kitasatospora</taxon>
    </lineage>
</organism>
<dbReference type="EMBL" id="JACHJV010000001">
    <property type="protein sequence ID" value="MBB4924413.1"/>
    <property type="molecule type" value="Genomic_DNA"/>
</dbReference>
<reference evidence="10 11" key="1">
    <citation type="submission" date="2020-08" db="EMBL/GenBank/DDBJ databases">
        <title>Sequencing the genomes of 1000 actinobacteria strains.</title>
        <authorList>
            <person name="Klenk H.-P."/>
        </authorList>
    </citation>
    <scope>NUCLEOTIDE SEQUENCE [LARGE SCALE GENOMIC DNA]</scope>
    <source>
        <strain evidence="10 11">DSM 41654</strain>
    </source>
</reference>
<dbReference type="AlphaFoldDB" id="A0A7W7R3A5"/>
<dbReference type="RefSeq" id="WP_184936365.1">
    <property type="nucleotide sequence ID" value="NZ_JACHJV010000001.1"/>
</dbReference>
<dbReference type="PANTHER" id="PTHR30509">
    <property type="entry name" value="P-HYDROXYBENZOIC ACID EFFLUX PUMP SUBUNIT-RELATED"/>
    <property type="match status" value="1"/>
</dbReference>
<evidence type="ECO:0000256" key="7">
    <source>
        <dbReference type="SAM" id="Phobius"/>
    </source>
</evidence>
<feature type="domain" description="Integral membrane protein YccS N-terminal" evidence="8">
    <location>
        <begin position="84"/>
        <end position="190"/>
    </location>
</feature>
<dbReference type="GO" id="GO:0005886">
    <property type="term" value="C:plasma membrane"/>
    <property type="evidence" value="ECO:0007669"/>
    <property type="project" value="UniProtKB-SubCell"/>
</dbReference>
<feature type="transmembrane region" description="Helical" evidence="7">
    <location>
        <begin position="99"/>
        <end position="117"/>
    </location>
</feature>
<evidence type="ECO:0000256" key="6">
    <source>
        <dbReference type="ARBA" id="ARBA00043993"/>
    </source>
</evidence>
<evidence type="ECO:0000256" key="2">
    <source>
        <dbReference type="ARBA" id="ARBA00022475"/>
    </source>
</evidence>
<dbReference type="Pfam" id="PF13515">
    <property type="entry name" value="FUSC_2"/>
    <property type="match status" value="1"/>
</dbReference>
<comment type="subcellular location">
    <subcellularLocation>
        <location evidence="1">Cell membrane</location>
        <topology evidence="1">Multi-pass membrane protein</topology>
    </subcellularLocation>
</comment>
<comment type="caution">
    <text evidence="10">The sequence shown here is derived from an EMBL/GenBank/DDBJ whole genome shotgun (WGS) entry which is preliminary data.</text>
</comment>
<name>A0A7W7R3A5_KITKI</name>
<evidence type="ECO:0000256" key="3">
    <source>
        <dbReference type="ARBA" id="ARBA00022692"/>
    </source>
</evidence>
<gene>
    <name evidence="10" type="ORF">FHR34_003406</name>
</gene>
<dbReference type="Proteomes" id="UP000540506">
    <property type="component" value="Unassembled WGS sequence"/>
</dbReference>
<sequence length="707" mass="73986">MPWLAALRHTGRAGLRPERALSDPYRAARGAAAVALVVFPVLAIGGPAPATSAAMGGFIAGTATFQRSFRPRPSLALAAGIGLGVSTFLGYLAVSVPGLFPVLLAAWAFAAGLAWSLGPTAGVVATNTLTVMLVVVQLPVSVPTAAAHAGLCALGGGVQALVITLWPIKSWGAQRDALADAYASLADYARRLRHDPHAPMDPDPLMTARHAAAVTPWQERRRPPELRGLRGIAERIRPTLAAIADPELGAAAEGPERDRARELLAGAAQLLDALARSIRTGEPASYPASAPAALIAPAKPVLRGPALRAARRLTGLLGRAFGALDQHTESTLETPIAGPGGALLRPGLTRMLPVAVRTARRQLRPGSPILHHAVRLSGVVTAAYVLARLTGLHHSYWAAMTAAMVIRPDFVQTYTRGVARVAGTVVGVLLATALVELLHPGHWASSALAVLCIGGAYLTLSTGYAVMTACISAYVVFLLGMEPLPPLTTAYERILMTLLGGAVALLAYALFPTWETARLPERTAEWITAVGRYAGAVLAAYGDPAGRDPRAVRTALLDSREARSAFLQARERAEAEPVRHAVHSPQLSRKQLARAREAVGFLSRVALLMEAHLPGRQAEPVPGAAEFGQALDDAAAAAGAAVLTGRAVDFRAARDAQLQWEELLAQAPGQRPGDQVDVVRSGSRLLMQALTDLEKAVRPTGPGAGRS</sequence>
<keyword evidence="4 7" id="KW-1133">Transmembrane helix</keyword>
<dbReference type="PANTHER" id="PTHR30509:SF9">
    <property type="entry name" value="MULTIDRUG RESISTANCE PROTEIN MDTO"/>
    <property type="match status" value="1"/>
</dbReference>
<feature type="transmembrane region" description="Helical" evidence="7">
    <location>
        <begin position="146"/>
        <end position="168"/>
    </location>
</feature>
<feature type="domain" description="Integral membrane bound transporter" evidence="9">
    <location>
        <begin position="383"/>
        <end position="507"/>
    </location>
</feature>
<feature type="transmembrane region" description="Helical" evidence="7">
    <location>
        <begin position="31"/>
        <end position="63"/>
    </location>
</feature>
<dbReference type="Pfam" id="PF12805">
    <property type="entry name" value="FUSC-like"/>
    <property type="match status" value="1"/>
</dbReference>
<keyword evidence="2" id="KW-1003">Cell membrane</keyword>
<keyword evidence="11" id="KW-1185">Reference proteome</keyword>
<evidence type="ECO:0000313" key="10">
    <source>
        <dbReference type="EMBL" id="MBB4924413.1"/>
    </source>
</evidence>
<feature type="transmembrane region" description="Helical" evidence="7">
    <location>
        <begin position="494"/>
        <end position="511"/>
    </location>
</feature>
<evidence type="ECO:0000259" key="8">
    <source>
        <dbReference type="Pfam" id="PF12805"/>
    </source>
</evidence>
<dbReference type="InterPro" id="IPR032692">
    <property type="entry name" value="YccS_N"/>
</dbReference>
<feature type="transmembrane region" description="Helical" evidence="7">
    <location>
        <begin position="417"/>
        <end position="435"/>
    </location>
</feature>
<keyword evidence="5 7" id="KW-0472">Membrane</keyword>